<protein>
    <submittedName>
        <fullName evidence="5">Alkene reductase</fullName>
    </submittedName>
</protein>
<evidence type="ECO:0000313" key="6">
    <source>
        <dbReference type="Proteomes" id="UP000326553"/>
    </source>
</evidence>
<dbReference type="SUPFAM" id="SSF51395">
    <property type="entry name" value="FMN-linked oxidoreductases"/>
    <property type="match status" value="1"/>
</dbReference>
<evidence type="ECO:0000259" key="4">
    <source>
        <dbReference type="Pfam" id="PF00724"/>
    </source>
</evidence>
<evidence type="ECO:0000313" key="5">
    <source>
        <dbReference type="EMBL" id="QEV21859.1"/>
    </source>
</evidence>
<evidence type="ECO:0000256" key="3">
    <source>
        <dbReference type="ARBA" id="ARBA00023002"/>
    </source>
</evidence>
<dbReference type="AlphaFoldDB" id="A0A5J6HNI5"/>
<keyword evidence="6" id="KW-1185">Reference proteome</keyword>
<dbReference type="InterPro" id="IPR013785">
    <property type="entry name" value="Aldolase_TIM"/>
</dbReference>
<comment type="similarity">
    <text evidence="2">Belongs to the NADH:flavin oxidoreductase/NADH oxidase family.</text>
</comment>
<dbReference type="InterPro" id="IPR045247">
    <property type="entry name" value="Oye-like"/>
</dbReference>
<evidence type="ECO:0000256" key="2">
    <source>
        <dbReference type="ARBA" id="ARBA00005979"/>
    </source>
</evidence>
<dbReference type="GO" id="GO:0016628">
    <property type="term" value="F:oxidoreductase activity, acting on the CH-CH group of donors, NAD or NADP as acceptor"/>
    <property type="evidence" value="ECO:0007669"/>
    <property type="project" value="UniProtKB-ARBA"/>
</dbReference>
<dbReference type="Pfam" id="PF00724">
    <property type="entry name" value="Oxidored_FMN"/>
    <property type="match status" value="1"/>
</dbReference>
<dbReference type="GO" id="GO:0010181">
    <property type="term" value="F:FMN binding"/>
    <property type="evidence" value="ECO:0007669"/>
    <property type="project" value="InterPro"/>
</dbReference>
<dbReference type="PANTHER" id="PTHR22893">
    <property type="entry name" value="NADH OXIDOREDUCTASE-RELATED"/>
    <property type="match status" value="1"/>
</dbReference>
<dbReference type="GO" id="GO:0005829">
    <property type="term" value="C:cytosol"/>
    <property type="evidence" value="ECO:0007669"/>
    <property type="project" value="UniProtKB-ARBA"/>
</dbReference>
<dbReference type="PANTHER" id="PTHR22893:SF91">
    <property type="entry name" value="NADPH DEHYDROGENASE 2-RELATED"/>
    <property type="match status" value="1"/>
</dbReference>
<comment type="cofactor">
    <cofactor evidence="1">
        <name>FMN</name>
        <dbReference type="ChEBI" id="CHEBI:58210"/>
    </cofactor>
</comment>
<sequence>MSVSTSELSPDPSEASLFSPVSLGKIALANRIVMAPLTRVRAGSSGIPGELMAEYYRQRASVGMIITEGTYPDHAAQGWVGAPGIATDEQAAGWQKVFEAVHGEGGRIVLQIQHAGRATHPDINGGRRILAPSAIAIDANIPFTAKGEQPFAVPEAMTIAETREALESFVAAARRAVDAGADGVELHGANGYLLHQFLYPGANQRTDEYGGSPENRARFVVEVVTAVAEAVGAERVGLRISPEMTSENLRQGVFETDRDDVLATYGTLVDQLRPLDLAYLSILHREPGGALVQELRQRFDGKMIVNSSFLWQTTREEAIRRIEADHADAVVVGRALIANPDLVERWRGGHPENESRPELFYTQGAEGYTDYPFLPFLRTA</sequence>
<evidence type="ECO:0000256" key="1">
    <source>
        <dbReference type="ARBA" id="ARBA00001917"/>
    </source>
</evidence>
<dbReference type="RefSeq" id="WP_055532009.1">
    <property type="nucleotide sequence ID" value="NZ_CP023695.1"/>
</dbReference>
<accession>A0A5J6HNI5</accession>
<proteinExistence type="inferred from homology"/>
<reference evidence="5 6" key="1">
    <citation type="submission" date="2017-09" db="EMBL/GenBank/DDBJ databases">
        <authorList>
            <person name="Lee N."/>
            <person name="Cho B.-K."/>
        </authorList>
    </citation>
    <scope>NUCLEOTIDE SEQUENCE [LARGE SCALE GENOMIC DNA]</scope>
    <source>
        <strain evidence="5 6">ATCC 12461</strain>
    </source>
</reference>
<dbReference type="KEGG" id="salw:CP975_33930"/>
<dbReference type="CDD" id="cd02933">
    <property type="entry name" value="OYE_like_FMN"/>
    <property type="match status" value="1"/>
</dbReference>
<feature type="domain" description="NADH:flavin oxidoreductase/NADH oxidase N-terminal" evidence="4">
    <location>
        <begin position="16"/>
        <end position="352"/>
    </location>
</feature>
<dbReference type="Proteomes" id="UP000326553">
    <property type="component" value="Chromosome"/>
</dbReference>
<gene>
    <name evidence="5" type="ORF">CP975_33930</name>
</gene>
<name>A0A5J6HNI5_STRAD</name>
<dbReference type="EMBL" id="CP023695">
    <property type="protein sequence ID" value="QEV21859.1"/>
    <property type="molecule type" value="Genomic_DNA"/>
</dbReference>
<dbReference type="Gene3D" id="3.20.20.70">
    <property type="entry name" value="Aldolase class I"/>
    <property type="match status" value="1"/>
</dbReference>
<dbReference type="InterPro" id="IPR001155">
    <property type="entry name" value="OxRdtase_FMN_N"/>
</dbReference>
<organism evidence="5 6">
    <name type="scientific">Streptomyces alboniger</name>
    <dbReference type="NCBI Taxonomy" id="132473"/>
    <lineage>
        <taxon>Bacteria</taxon>
        <taxon>Bacillati</taxon>
        <taxon>Actinomycetota</taxon>
        <taxon>Actinomycetes</taxon>
        <taxon>Kitasatosporales</taxon>
        <taxon>Streptomycetaceae</taxon>
        <taxon>Streptomyces</taxon>
        <taxon>Streptomyces aurantiacus group</taxon>
    </lineage>
</organism>
<dbReference type="OrthoDB" id="3169239at2"/>
<dbReference type="FunFam" id="3.20.20.70:FF:000059">
    <property type="entry name" value="N-ethylmaleimide reductase, FMN-linked"/>
    <property type="match status" value="1"/>
</dbReference>
<keyword evidence="3" id="KW-0560">Oxidoreductase</keyword>